<comment type="similarity">
    <text evidence="2">Belongs to the Toll-like receptor family.</text>
</comment>
<dbReference type="GO" id="GO:0005886">
    <property type="term" value="C:plasma membrane"/>
    <property type="evidence" value="ECO:0007669"/>
    <property type="project" value="TreeGrafter"/>
</dbReference>
<dbReference type="SUPFAM" id="SSF52200">
    <property type="entry name" value="Toll/Interleukin receptor TIR domain"/>
    <property type="match status" value="1"/>
</dbReference>
<accession>A0A7G8Z9Z6</accession>
<dbReference type="EMBL" id="MT683574">
    <property type="protein sequence ID" value="QNL15305.1"/>
    <property type="molecule type" value="mRNA"/>
</dbReference>
<feature type="chain" id="PRO_5028887833" evidence="12">
    <location>
        <begin position="30"/>
        <end position="936"/>
    </location>
</feature>
<reference evidence="14" key="1">
    <citation type="journal article" date="2020" name="Fish Shellfish">
        <title>Toll-like signaling pathway in the transcriptome of Littorina littorea.</title>
        <authorList>
            <person name="Gorbushin A.M."/>
        </authorList>
    </citation>
    <scope>NUCLEOTIDE SEQUENCE</scope>
    <source>
        <tissue evidence="14">Kidney</tissue>
    </source>
</reference>
<dbReference type="PANTHER" id="PTHR24365:SF541">
    <property type="entry name" value="PROTEIN TOLL-RELATED"/>
    <property type="match status" value="1"/>
</dbReference>
<dbReference type="InterPro" id="IPR001611">
    <property type="entry name" value="Leu-rich_rpt"/>
</dbReference>
<feature type="transmembrane region" description="Helical" evidence="11">
    <location>
        <begin position="740"/>
        <end position="762"/>
    </location>
</feature>
<dbReference type="SMART" id="SM00369">
    <property type="entry name" value="LRR_TYP"/>
    <property type="match status" value="12"/>
</dbReference>
<gene>
    <name evidence="14" type="primary">TLR4</name>
</gene>
<evidence type="ECO:0000256" key="11">
    <source>
        <dbReference type="SAM" id="Phobius"/>
    </source>
</evidence>
<protein>
    <submittedName>
        <fullName evidence="14">Toll-like receptor 4</fullName>
    </submittedName>
</protein>
<name>A0A7G8Z9Z6_LITLI</name>
<keyword evidence="4 11" id="KW-0812">Transmembrane</keyword>
<evidence type="ECO:0000256" key="6">
    <source>
        <dbReference type="ARBA" id="ARBA00022737"/>
    </source>
</evidence>
<evidence type="ECO:0000256" key="12">
    <source>
        <dbReference type="SAM" id="SignalP"/>
    </source>
</evidence>
<dbReference type="Gene3D" id="3.80.10.10">
    <property type="entry name" value="Ribonuclease Inhibitor"/>
    <property type="match status" value="5"/>
</dbReference>
<keyword evidence="3" id="KW-0433">Leucine-rich repeat</keyword>
<evidence type="ECO:0000259" key="13">
    <source>
        <dbReference type="PROSITE" id="PS50104"/>
    </source>
</evidence>
<dbReference type="InterPro" id="IPR032675">
    <property type="entry name" value="LRR_dom_sf"/>
</dbReference>
<dbReference type="Gene3D" id="3.40.50.10140">
    <property type="entry name" value="Toll/interleukin-1 receptor homology (TIR) domain"/>
    <property type="match status" value="1"/>
</dbReference>
<keyword evidence="8 11" id="KW-0472">Membrane</keyword>
<comment type="subcellular location">
    <subcellularLocation>
        <location evidence="1">Membrane</location>
        <topology evidence="1">Single-pass membrane protein</topology>
    </subcellularLocation>
</comment>
<dbReference type="PROSITE" id="PS51450">
    <property type="entry name" value="LRR"/>
    <property type="match status" value="3"/>
</dbReference>
<evidence type="ECO:0000256" key="9">
    <source>
        <dbReference type="ARBA" id="ARBA00023170"/>
    </source>
</evidence>
<evidence type="ECO:0000313" key="14">
    <source>
        <dbReference type="EMBL" id="QNL15305.1"/>
    </source>
</evidence>
<evidence type="ECO:0000256" key="10">
    <source>
        <dbReference type="ARBA" id="ARBA00023180"/>
    </source>
</evidence>
<dbReference type="SUPFAM" id="SSF52058">
    <property type="entry name" value="L domain-like"/>
    <property type="match status" value="2"/>
</dbReference>
<evidence type="ECO:0000256" key="8">
    <source>
        <dbReference type="ARBA" id="ARBA00023136"/>
    </source>
</evidence>
<keyword evidence="6" id="KW-0677">Repeat</keyword>
<dbReference type="PANTHER" id="PTHR24365">
    <property type="entry name" value="TOLL-LIKE RECEPTOR"/>
    <property type="match status" value="1"/>
</dbReference>
<dbReference type="Pfam" id="PF13855">
    <property type="entry name" value="LRR_8"/>
    <property type="match status" value="2"/>
</dbReference>
<evidence type="ECO:0000256" key="5">
    <source>
        <dbReference type="ARBA" id="ARBA00022729"/>
    </source>
</evidence>
<evidence type="ECO:0000256" key="2">
    <source>
        <dbReference type="ARBA" id="ARBA00009634"/>
    </source>
</evidence>
<dbReference type="InterPro" id="IPR000157">
    <property type="entry name" value="TIR_dom"/>
</dbReference>
<keyword evidence="10" id="KW-0325">Glycoprotein</keyword>
<feature type="domain" description="TIR" evidence="13">
    <location>
        <begin position="786"/>
        <end position="931"/>
    </location>
</feature>
<dbReference type="SMART" id="SM00365">
    <property type="entry name" value="LRR_SD22"/>
    <property type="match status" value="4"/>
</dbReference>
<dbReference type="InterPro" id="IPR035897">
    <property type="entry name" value="Toll_tir_struct_dom_sf"/>
</dbReference>
<evidence type="ECO:0000256" key="7">
    <source>
        <dbReference type="ARBA" id="ARBA00022989"/>
    </source>
</evidence>
<dbReference type="GO" id="GO:0038023">
    <property type="term" value="F:signaling receptor activity"/>
    <property type="evidence" value="ECO:0007669"/>
    <property type="project" value="TreeGrafter"/>
</dbReference>
<dbReference type="InterPro" id="IPR003591">
    <property type="entry name" value="Leu-rich_rpt_typical-subtyp"/>
</dbReference>
<dbReference type="PRINTS" id="PR00019">
    <property type="entry name" value="LEURICHRPT"/>
</dbReference>
<feature type="signal peptide" evidence="12">
    <location>
        <begin position="1"/>
        <end position="29"/>
    </location>
</feature>
<evidence type="ECO:0000256" key="1">
    <source>
        <dbReference type="ARBA" id="ARBA00004167"/>
    </source>
</evidence>
<proteinExistence type="evidence at transcript level"/>
<dbReference type="FunFam" id="3.80.10.10:FF:001164">
    <property type="entry name" value="GH01279p"/>
    <property type="match status" value="1"/>
</dbReference>
<dbReference type="AlphaFoldDB" id="A0A7G8Z9Z6"/>
<dbReference type="Pfam" id="PF01582">
    <property type="entry name" value="TIR"/>
    <property type="match status" value="1"/>
</dbReference>
<keyword evidence="7 11" id="KW-1133">Transmembrane helix</keyword>
<organism evidence="14">
    <name type="scientific">Littorina littorea</name>
    <name type="common">Common periwinkle</name>
    <dbReference type="NCBI Taxonomy" id="31216"/>
    <lineage>
        <taxon>Eukaryota</taxon>
        <taxon>Metazoa</taxon>
        <taxon>Spiralia</taxon>
        <taxon>Lophotrochozoa</taxon>
        <taxon>Mollusca</taxon>
        <taxon>Gastropoda</taxon>
        <taxon>Caenogastropoda</taxon>
        <taxon>Littorinimorpha</taxon>
        <taxon>Littorinoidea</taxon>
        <taxon>Littorinidae</taxon>
        <taxon>Littorina</taxon>
    </lineage>
</organism>
<keyword evidence="5 12" id="KW-0732">Signal</keyword>
<sequence length="936" mass="106112">MIKINTFAWVALFATHIVSTATLPCLVQGEDNNETAVDCSHLHLTSLPPLDFYYVTSLDFSFNSLSFLHGSSFSRLTQLRHLDLSHNVLQTLDKQSFQGLRELRSLDLSSNSMSALTSLTFVHVPNLEVLKLDQNNFKTLGRDVFQDLTHLRHLDLGNNDLQVLHNDTFAHLPHLTWLGIGSNRLERLEAGAMTGLNNLINLDLSHNQLSLIATVFPPRVFASLGKLQVLHLEHNDDSQNGEYPDNVFNDLVSLTSLTIDTFSEVHFGQDFAALRNIHTLDLSENCKISHLANDSLEGFKNSSLTFLHFEGCGMNGVELCAFCELPSLKRLWIIDQHWMTPNMALESLYGLQFQNMTEISLSNVGDFLQFLHVIDSHSARFLRNICVSRVSMVHSGLQRLAGNALTVRNSPFLNCIEHADFSQNRFIGDVSAFVKLVTSKGRLRTLSLQDQQTFSIGDAQCLVSQDFGCKENLVIGFHHVTTIVVKTPPNLTYLNISSVFPHFNPLPVNITFPSATKLEELDLSYLGMANCYATWYGLQNLKTFNLNGNYCFNISETMFDFLDSLKQLGLSNLGIGPDFFLSRGWRLFQNLDRLEALDLSRNNLQFADPEMLRAQTRLTKLDFSVNRFQTVPVNVDNHGDLKVLDLSHNFLTTLTSSEQSALDSLAGRHTFRLKLFGNPLECACYNLDMVQWLWHTSVSLDGEGREANYTCTTGSGEITSTERVMAQWMSHWRRCVGSQIFGIALSGFLLQILSIVVVFVTARSWTQLCYAWKAVRRHRLPRRHHFRRDAYVVYSDAERDVILACVTLREVLEEKYSVRLLLRDREDLPGSVKAESIVQHIDHSWKVVLLVTRDFSQDEWACGFTVQQAQSSITDTMPDRVIVVFLEEPRVLPAMPSLRLLLRMVPESNILHVHRDTPPQHPVWKTLADLITREQS</sequence>
<dbReference type="GO" id="GO:0007165">
    <property type="term" value="P:signal transduction"/>
    <property type="evidence" value="ECO:0007669"/>
    <property type="project" value="InterPro"/>
</dbReference>
<evidence type="ECO:0000256" key="4">
    <source>
        <dbReference type="ARBA" id="ARBA00022692"/>
    </source>
</evidence>
<dbReference type="PROSITE" id="PS50104">
    <property type="entry name" value="TIR"/>
    <property type="match status" value="1"/>
</dbReference>
<keyword evidence="9 14" id="KW-0675">Receptor</keyword>
<evidence type="ECO:0000256" key="3">
    <source>
        <dbReference type="ARBA" id="ARBA00022614"/>
    </source>
</evidence>